<organism evidence="1 2">
    <name type="scientific">Neisseria meningitidis serogroup B</name>
    <dbReference type="NCBI Taxonomy" id="491"/>
    <lineage>
        <taxon>Bacteria</taxon>
        <taxon>Pseudomonadati</taxon>
        <taxon>Pseudomonadota</taxon>
        <taxon>Betaproteobacteria</taxon>
        <taxon>Neisseriales</taxon>
        <taxon>Neisseriaceae</taxon>
        <taxon>Neisseria</taxon>
    </lineage>
</organism>
<proteinExistence type="predicted"/>
<name>A0A0H5QDF9_NEIMI</name>
<dbReference type="Proteomes" id="UP000182715">
    <property type="component" value="Unassembled WGS sequence"/>
</dbReference>
<reference evidence="1 2" key="1">
    <citation type="submission" date="2014-11" db="EMBL/GenBank/DDBJ databases">
        <authorList>
            <person name="Diene M.Seydina."/>
        </authorList>
    </citation>
    <scope>NUCLEOTIDE SEQUENCE [LARGE SCALE GENOMIC DNA]</scope>
    <source>
        <strain evidence="1 2">Neisseria meningitidis CHUV</strain>
    </source>
</reference>
<sequence length="42" mass="4858">MVTPKSVNKISTIISYFSEFQKPLKGKYRQNAQKNPINTIML</sequence>
<evidence type="ECO:0000313" key="2">
    <source>
        <dbReference type="Proteomes" id="UP000182715"/>
    </source>
</evidence>
<dbReference type="AlphaFoldDB" id="A0A0H5QDF9"/>
<evidence type="ECO:0000313" key="1">
    <source>
        <dbReference type="EMBL" id="CRY99974.1"/>
    </source>
</evidence>
<accession>A0A0H5QDF9</accession>
<protein>
    <submittedName>
        <fullName evidence="1">Uncharacterized protein</fullName>
    </submittedName>
</protein>
<dbReference type="EMBL" id="CVTF01000114">
    <property type="protein sequence ID" value="CRY99974.1"/>
    <property type="molecule type" value="Genomic_DNA"/>
</dbReference>